<keyword evidence="3" id="KW-0547">Nucleotide-binding</keyword>
<evidence type="ECO:0000313" key="11">
    <source>
        <dbReference type="Proteomes" id="UP000052978"/>
    </source>
</evidence>
<comment type="subcellular location">
    <subcellularLocation>
        <location evidence="1">Cytoplasm</location>
        <location evidence="1">Cytoskeleton</location>
    </subcellularLocation>
</comment>
<name>S7QG60_MYOBR</name>
<keyword evidence="11" id="KW-1185">Reference proteome</keyword>
<dbReference type="PANTHER" id="PTHR47969">
    <property type="entry name" value="CHROMOSOME-ASSOCIATED KINESIN KIF4A-RELATED"/>
    <property type="match status" value="1"/>
</dbReference>
<evidence type="ECO:0000256" key="3">
    <source>
        <dbReference type="ARBA" id="ARBA00022741"/>
    </source>
</evidence>
<keyword evidence="2" id="KW-0963">Cytoplasm</keyword>
<feature type="compositionally biased region" description="Low complexity" evidence="8">
    <location>
        <begin position="294"/>
        <end position="306"/>
    </location>
</feature>
<evidence type="ECO:0000256" key="7">
    <source>
        <dbReference type="SAM" id="Coils"/>
    </source>
</evidence>
<dbReference type="EMBL" id="KE164823">
    <property type="protein sequence ID" value="EPQ20347.1"/>
    <property type="molecule type" value="Genomic_DNA"/>
</dbReference>
<reference evidence="10 11" key="1">
    <citation type="journal article" date="2013" name="Nat. Commun.">
        <title>Genome analysis reveals insights into physiology and longevity of the Brandt's bat Myotis brandtii.</title>
        <authorList>
            <person name="Seim I."/>
            <person name="Fang X."/>
            <person name="Xiong Z."/>
            <person name="Lobanov A.V."/>
            <person name="Huang Z."/>
            <person name="Ma S."/>
            <person name="Feng Y."/>
            <person name="Turanov A.A."/>
            <person name="Zhu Y."/>
            <person name="Lenz T.L."/>
            <person name="Gerashchenko M.V."/>
            <person name="Fan D."/>
            <person name="Hee Yim S."/>
            <person name="Yao X."/>
            <person name="Jordan D."/>
            <person name="Xiong Y."/>
            <person name="Ma Y."/>
            <person name="Lyapunov A.N."/>
            <person name="Chen G."/>
            <person name="Kulakova O.I."/>
            <person name="Sun Y."/>
            <person name="Lee S.G."/>
            <person name="Bronson R.T."/>
            <person name="Moskalev A.A."/>
            <person name="Sunyaev S.R."/>
            <person name="Zhang G."/>
            <person name="Krogh A."/>
            <person name="Wang J."/>
            <person name="Gladyshev V.N."/>
        </authorList>
    </citation>
    <scope>NUCLEOTIDE SEQUENCE [LARGE SCALE GENOMIC DNA]</scope>
</reference>
<dbReference type="SUPFAM" id="SSF52540">
    <property type="entry name" value="P-loop containing nucleoside triphosphate hydrolases"/>
    <property type="match status" value="1"/>
</dbReference>
<evidence type="ECO:0000256" key="8">
    <source>
        <dbReference type="SAM" id="MobiDB-lite"/>
    </source>
</evidence>
<dbReference type="PROSITE" id="PS50067">
    <property type="entry name" value="KINESIN_MOTOR_2"/>
    <property type="match status" value="1"/>
</dbReference>
<comment type="similarity">
    <text evidence="6">Belongs to the TRAFAC class myosin-kinesin ATPase superfamily. Kinesin family.</text>
</comment>
<dbReference type="GO" id="GO:0007018">
    <property type="term" value="P:microtubule-based movement"/>
    <property type="evidence" value="ECO:0007669"/>
    <property type="project" value="InterPro"/>
</dbReference>
<dbReference type="PANTHER" id="PTHR47969:SF32">
    <property type="entry name" value="KINESIN-LIKE PROTEIN KIF21B ISOFORM X1"/>
    <property type="match status" value="1"/>
</dbReference>
<evidence type="ECO:0000313" key="10">
    <source>
        <dbReference type="EMBL" id="EPQ20347.1"/>
    </source>
</evidence>
<proteinExistence type="inferred from homology"/>
<dbReference type="GO" id="GO:0051231">
    <property type="term" value="P:spindle elongation"/>
    <property type="evidence" value="ECO:0007669"/>
    <property type="project" value="TreeGrafter"/>
</dbReference>
<feature type="compositionally biased region" description="Acidic residues" evidence="8">
    <location>
        <begin position="163"/>
        <end position="202"/>
    </location>
</feature>
<comment type="caution">
    <text evidence="6">Lacks conserved residue(s) required for the propagation of feature annotation.</text>
</comment>
<evidence type="ECO:0000256" key="4">
    <source>
        <dbReference type="ARBA" id="ARBA00022840"/>
    </source>
</evidence>
<dbReference type="GO" id="GO:0003777">
    <property type="term" value="F:microtubule motor activity"/>
    <property type="evidence" value="ECO:0007669"/>
    <property type="project" value="InterPro"/>
</dbReference>
<feature type="region of interest" description="Disordered" evidence="8">
    <location>
        <begin position="154"/>
        <end position="310"/>
    </location>
</feature>
<dbReference type="AlphaFoldDB" id="S7QG60"/>
<keyword evidence="4" id="KW-0067">ATP-binding</keyword>
<evidence type="ECO:0000259" key="9">
    <source>
        <dbReference type="PROSITE" id="PS50067"/>
    </source>
</evidence>
<evidence type="ECO:0000256" key="5">
    <source>
        <dbReference type="ARBA" id="ARBA00023212"/>
    </source>
</evidence>
<dbReference type="InterPro" id="IPR056533">
    <property type="entry name" value="KIF21A/B_hel_1"/>
</dbReference>
<keyword evidence="5" id="KW-0206">Cytoskeleton</keyword>
<dbReference type="InterPro" id="IPR027640">
    <property type="entry name" value="Kinesin-like_fam"/>
</dbReference>
<organism evidence="10 11">
    <name type="scientific">Myotis brandtii</name>
    <name type="common">Brandt's bat</name>
    <dbReference type="NCBI Taxonomy" id="109478"/>
    <lineage>
        <taxon>Eukaryota</taxon>
        <taxon>Metazoa</taxon>
        <taxon>Chordata</taxon>
        <taxon>Craniata</taxon>
        <taxon>Vertebrata</taxon>
        <taxon>Euteleostomi</taxon>
        <taxon>Mammalia</taxon>
        <taxon>Eutheria</taxon>
        <taxon>Laurasiatheria</taxon>
        <taxon>Chiroptera</taxon>
        <taxon>Yangochiroptera</taxon>
        <taxon>Vespertilionidae</taxon>
        <taxon>Myotis</taxon>
    </lineage>
</organism>
<gene>
    <name evidence="10" type="ORF">D623_10008116</name>
</gene>
<accession>S7QG60</accession>
<dbReference type="InterPro" id="IPR036961">
    <property type="entry name" value="Kinesin_motor_dom_sf"/>
</dbReference>
<feature type="domain" description="Kinesin motor" evidence="9">
    <location>
        <begin position="1"/>
        <end position="28"/>
    </location>
</feature>
<protein>
    <submittedName>
        <fullName evidence="10">Kinesin-like protein KIF21B</fullName>
    </submittedName>
</protein>
<dbReference type="GO" id="GO:0007052">
    <property type="term" value="P:mitotic spindle organization"/>
    <property type="evidence" value="ECO:0007669"/>
    <property type="project" value="TreeGrafter"/>
</dbReference>
<feature type="compositionally biased region" description="Pro residues" evidence="8">
    <location>
        <begin position="263"/>
        <end position="272"/>
    </location>
</feature>
<dbReference type="InterPro" id="IPR001752">
    <property type="entry name" value="Kinesin_motor_dom"/>
</dbReference>
<feature type="compositionally biased region" description="Low complexity" evidence="8">
    <location>
        <begin position="242"/>
        <end position="251"/>
    </location>
</feature>
<evidence type="ECO:0000256" key="1">
    <source>
        <dbReference type="ARBA" id="ARBA00004245"/>
    </source>
</evidence>
<feature type="compositionally biased region" description="Basic and acidic residues" evidence="8">
    <location>
        <begin position="212"/>
        <end position="232"/>
    </location>
</feature>
<evidence type="ECO:0000256" key="6">
    <source>
        <dbReference type="PROSITE-ProRule" id="PRU00283"/>
    </source>
</evidence>
<dbReference type="GO" id="GO:0008017">
    <property type="term" value="F:microtubule binding"/>
    <property type="evidence" value="ECO:0007669"/>
    <property type="project" value="InterPro"/>
</dbReference>
<evidence type="ECO:0000256" key="2">
    <source>
        <dbReference type="ARBA" id="ARBA00022490"/>
    </source>
</evidence>
<dbReference type="InterPro" id="IPR027417">
    <property type="entry name" value="P-loop_NTPase"/>
</dbReference>
<dbReference type="Proteomes" id="UP000052978">
    <property type="component" value="Unassembled WGS sequence"/>
</dbReference>
<dbReference type="GO" id="GO:0005875">
    <property type="term" value="C:microtubule associated complex"/>
    <property type="evidence" value="ECO:0007669"/>
    <property type="project" value="TreeGrafter"/>
</dbReference>
<dbReference type="GO" id="GO:0005524">
    <property type="term" value="F:ATP binding"/>
    <property type="evidence" value="ECO:0007669"/>
    <property type="project" value="UniProtKB-KW"/>
</dbReference>
<sequence>MIACVSPSDRDFMETLNTLKYANRARNIKNKVVVNQDKTSQQISALRAEIARLQMELMEYKAGKRVIGEDGSEGYSDLFRENAMLQKENGALRLRVKAMQEAIDAINSRVTHLMSQEANLLLAKAGDGNEAIGALIQTYIREIEELRPEKEAFKKRAKLQQENSEETDENEDNEVEEEEEDPDESGCEEEEGREDEDEDSGSEESLVALMKQMREEQQRRRLVETKRNREIAQQEGADPSSGVPEATAGTGAEEEDPGGEPRASPPGRPLRFPPKLGAWAPAPSFPADTGPTWAEAGGPAAGSGPSFKNKTKKSLFCVHFTTNRGPWLSPKPRPGQRGP</sequence>
<feature type="coiled-coil region" evidence="7">
    <location>
        <begin position="36"/>
        <end position="63"/>
    </location>
</feature>
<dbReference type="Pfam" id="PF23204">
    <property type="entry name" value="KIF21A_2nd"/>
    <property type="match status" value="1"/>
</dbReference>
<keyword evidence="7" id="KW-0175">Coiled coil</keyword>
<dbReference type="Gene3D" id="3.40.850.10">
    <property type="entry name" value="Kinesin motor domain"/>
    <property type="match status" value="1"/>
</dbReference>